<dbReference type="AlphaFoldDB" id="A0A1I7ER12"/>
<gene>
    <name evidence="1" type="ORF">SAMN05192563_105240</name>
</gene>
<protein>
    <submittedName>
        <fullName evidence="1">Uncharacterized protein</fullName>
    </submittedName>
</protein>
<evidence type="ECO:0000313" key="1">
    <source>
        <dbReference type="EMBL" id="SFU26350.1"/>
    </source>
</evidence>
<sequence>MAVCGFPAGKRWAKLVALLQYQTTGSTQREIRFTSSQRRAPCCPNMLMFDRIISGAANRRASERGWEREFEAETAPAGWRHSPRARSGGRRERSPRRAAMFECEAAAKIGTLMNLLIAACFECQRRIVKNRVSLKLTTGVGSRCSFAIKYAPCREDTMNAASSWQLVSARSSRTSTAAARQ</sequence>
<accession>A0A1I7ER12</accession>
<proteinExistence type="predicted"/>
<name>A0A1I7ER12_9BURK</name>
<evidence type="ECO:0000313" key="2">
    <source>
        <dbReference type="Proteomes" id="UP000198844"/>
    </source>
</evidence>
<dbReference type="Proteomes" id="UP000198844">
    <property type="component" value="Unassembled WGS sequence"/>
</dbReference>
<dbReference type="EMBL" id="FPBH01000052">
    <property type="protein sequence ID" value="SFU26350.1"/>
    <property type="molecule type" value="Genomic_DNA"/>
</dbReference>
<reference evidence="1 2" key="1">
    <citation type="submission" date="2016-10" db="EMBL/GenBank/DDBJ databases">
        <authorList>
            <person name="de Groot N.N."/>
        </authorList>
    </citation>
    <scope>NUCLEOTIDE SEQUENCE [LARGE SCALE GENOMIC DNA]</scope>
    <source>
        <strain evidence="1 2">LMG 27731</strain>
    </source>
</reference>
<organism evidence="1 2">
    <name type="scientific">Paraburkholderia aspalathi</name>
    <dbReference type="NCBI Taxonomy" id="1324617"/>
    <lineage>
        <taxon>Bacteria</taxon>
        <taxon>Pseudomonadati</taxon>
        <taxon>Pseudomonadota</taxon>
        <taxon>Betaproteobacteria</taxon>
        <taxon>Burkholderiales</taxon>
        <taxon>Burkholderiaceae</taxon>
        <taxon>Paraburkholderia</taxon>
    </lineage>
</organism>